<dbReference type="OrthoDB" id="64027at2759"/>
<name>T0QU73_SAPDV</name>
<feature type="region of interest" description="Disordered" evidence="1">
    <location>
        <begin position="1"/>
        <end position="20"/>
    </location>
</feature>
<reference evidence="2 3" key="1">
    <citation type="submission" date="2012-04" db="EMBL/GenBank/DDBJ databases">
        <title>The Genome Sequence of Saprolegnia declina VS20.</title>
        <authorList>
            <consortium name="The Broad Institute Genome Sequencing Platform"/>
            <person name="Russ C."/>
            <person name="Nusbaum C."/>
            <person name="Tyler B."/>
            <person name="van West P."/>
            <person name="Dieguez-Uribeondo J."/>
            <person name="de Bruijn I."/>
            <person name="Tripathy S."/>
            <person name="Jiang R."/>
            <person name="Young S.K."/>
            <person name="Zeng Q."/>
            <person name="Gargeya S."/>
            <person name="Fitzgerald M."/>
            <person name="Haas B."/>
            <person name="Abouelleil A."/>
            <person name="Alvarado L."/>
            <person name="Arachchi H.M."/>
            <person name="Berlin A."/>
            <person name="Chapman S.B."/>
            <person name="Goldberg J."/>
            <person name="Griggs A."/>
            <person name="Gujja S."/>
            <person name="Hansen M."/>
            <person name="Howarth C."/>
            <person name="Imamovic A."/>
            <person name="Larimer J."/>
            <person name="McCowen C."/>
            <person name="Montmayeur A."/>
            <person name="Murphy C."/>
            <person name="Neiman D."/>
            <person name="Pearson M."/>
            <person name="Priest M."/>
            <person name="Roberts A."/>
            <person name="Saif S."/>
            <person name="Shea T."/>
            <person name="Sisk P."/>
            <person name="Sykes S."/>
            <person name="Wortman J."/>
            <person name="Nusbaum C."/>
            <person name="Birren B."/>
        </authorList>
    </citation>
    <scope>NUCLEOTIDE SEQUENCE [LARGE SCALE GENOMIC DNA]</scope>
    <source>
        <strain evidence="2 3">VS20</strain>
    </source>
</reference>
<gene>
    <name evidence="2" type="ORF">SDRG_00622</name>
</gene>
<accession>T0QU73</accession>
<evidence type="ECO:0000313" key="3">
    <source>
        <dbReference type="Proteomes" id="UP000030762"/>
    </source>
</evidence>
<dbReference type="VEuPathDB" id="FungiDB:SDRG_00622"/>
<dbReference type="InParanoid" id="T0QU73"/>
<dbReference type="EMBL" id="JH767133">
    <property type="protein sequence ID" value="EQC41759.1"/>
    <property type="molecule type" value="Genomic_DNA"/>
</dbReference>
<dbReference type="RefSeq" id="XP_008604328.1">
    <property type="nucleotide sequence ID" value="XM_008606106.1"/>
</dbReference>
<keyword evidence="3" id="KW-1185">Reference proteome</keyword>
<sequence length="162" mass="18677">MPKLGRFRNPESRHRHHRRPACSMAQHLPNAGALFELHEHIVNKRLDDGRMYDDDHPLAYPQQSATAAKYRQWRLCDDVLSKYKEIARSGQHKQQQGAYIEAVLCTGRALAPAITAQWVHCLKRQEAQGQCALVTRLLERSLRVEGQELLRHMAPEFHPTTL</sequence>
<dbReference type="AlphaFoldDB" id="T0QU73"/>
<dbReference type="Proteomes" id="UP000030762">
    <property type="component" value="Unassembled WGS sequence"/>
</dbReference>
<protein>
    <submittedName>
        <fullName evidence="2">Uncharacterized protein</fullName>
    </submittedName>
</protein>
<evidence type="ECO:0000256" key="1">
    <source>
        <dbReference type="SAM" id="MobiDB-lite"/>
    </source>
</evidence>
<proteinExistence type="predicted"/>
<dbReference type="OMA" id="QCALVTR"/>
<evidence type="ECO:0000313" key="2">
    <source>
        <dbReference type="EMBL" id="EQC41759.1"/>
    </source>
</evidence>
<organism evidence="2 3">
    <name type="scientific">Saprolegnia diclina (strain VS20)</name>
    <dbReference type="NCBI Taxonomy" id="1156394"/>
    <lineage>
        <taxon>Eukaryota</taxon>
        <taxon>Sar</taxon>
        <taxon>Stramenopiles</taxon>
        <taxon>Oomycota</taxon>
        <taxon>Saprolegniomycetes</taxon>
        <taxon>Saprolegniales</taxon>
        <taxon>Saprolegniaceae</taxon>
        <taxon>Saprolegnia</taxon>
    </lineage>
</organism>
<dbReference type="GeneID" id="19941349"/>